<feature type="transmembrane region" description="Helical" evidence="1">
    <location>
        <begin position="12"/>
        <end position="34"/>
    </location>
</feature>
<keyword evidence="2" id="KW-0675">Receptor</keyword>
<keyword evidence="1" id="KW-1133">Transmembrane helix</keyword>
<comment type="similarity">
    <text evidence="1">Belongs to the BCAP29/BCAP31 family.</text>
</comment>
<organism evidence="2 3">
    <name type="scientific">Tanacetum coccineum</name>
    <dbReference type="NCBI Taxonomy" id="301880"/>
    <lineage>
        <taxon>Eukaryota</taxon>
        <taxon>Viridiplantae</taxon>
        <taxon>Streptophyta</taxon>
        <taxon>Embryophyta</taxon>
        <taxon>Tracheophyta</taxon>
        <taxon>Spermatophyta</taxon>
        <taxon>Magnoliopsida</taxon>
        <taxon>eudicotyledons</taxon>
        <taxon>Gunneridae</taxon>
        <taxon>Pentapetalae</taxon>
        <taxon>asterids</taxon>
        <taxon>campanulids</taxon>
        <taxon>Asterales</taxon>
        <taxon>Asteraceae</taxon>
        <taxon>Asteroideae</taxon>
        <taxon>Anthemideae</taxon>
        <taxon>Anthemidinae</taxon>
        <taxon>Tanacetum</taxon>
    </lineage>
</organism>
<evidence type="ECO:0000313" key="2">
    <source>
        <dbReference type="EMBL" id="GJT50094.1"/>
    </source>
</evidence>
<proteinExistence type="inferred from homology"/>
<comment type="caution">
    <text evidence="2">The sequence shown here is derived from an EMBL/GenBank/DDBJ whole genome shotgun (WGS) entry which is preliminary data.</text>
</comment>
<keyword evidence="1" id="KW-0812">Transmembrane</keyword>
<keyword evidence="1" id="KW-0653">Protein transport</keyword>
<keyword evidence="1" id="KW-0813">Transport</keyword>
<sequence length="190" mass="21720">MFVLDRFKEGRGPIMSTVALTLFLVLLSSLYSIFRIQKRSMETGTVNQTDHVLLANHILDSSLMGFCLFLGLMIDRLPLLCKRFDYSESNKPYTKAKESLQRQIQIGNDLHGCTGTVPDSDIRAGTGTWYRRLCRHLAIDFHETVAFPKGIHQMVYDRVAFRLSLCLSDDYRAFGSDPCFGYILRVECHL</sequence>
<protein>
    <recommendedName>
        <fullName evidence="1">Endoplasmic reticulum transmembrane protein</fullName>
    </recommendedName>
</protein>
<dbReference type="PANTHER" id="PTHR12701:SF69">
    <property type="entry name" value="ENDOPLASMIC RETICULUM TRANSMEMBRANE PROTEIN"/>
    <property type="match status" value="1"/>
</dbReference>
<evidence type="ECO:0000313" key="3">
    <source>
        <dbReference type="Proteomes" id="UP001151760"/>
    </source>
</evidence>
<keyword evidence="1" id="KW-0931">ER-Golgi transport</keyword>
<reference evidence="2" key="2">
    <citation type="submission" date="2022-01" db="EMBL/GenBank/DDBJ databases">
        <authorList>
            <person name="Yamashiro T."/>
            <person name="Shiraishi A."/>
            <person name="Satake H."/>
            <person name="Nakayama K."/>
        </authorList>
    </citation>
    <scope>NUCLEOTIDE SEQUENCE</scope>
</reference>
<dbReference type="Proteomes" id="UP001151760">
    <property type="component" value="Unassembled WGS sequence"/>
</dbReference>
<name>A0ABQ5EGP1_9ASTR</name>
<keyword evidence="1" id="KW-0256">Endoplasmic reticulum</keyword>
<dbReference type="PANTHER" id="PTHR12701">
    <property type="entry name" value="BCR-ASSOCIATED PROTEIN, BAP"/>
    <property type="match status" value="1"/>
</dbReference>
<gene>
    <name evidence="2" type="ORF">Tco_0976251</name>
</gene>
<comment type="function">
    <text evidence="1">May play a role in anterograde transport of membrane proteins from the endoplasmic reticulum to the Golgi.</text>
</comment>
<feature type="transmembrane region" description="Helical" evidence="1">
    <location>
        <begin position="54"/>
        <end position="74"/>
    </location>
</feature>
<dbReference type="InterPro" id="IPR008417">
    <property type="entry name" value="BAP29/BAP31"/>
</dbReference>
<evidence type="ECO:0000256" key="1">
    <source>
        <dbReference type="RuleBase" id="RU367026"/>
    </source>
</evidence>
<reference evidence="2" key="1">
    <citation type="journal article" date="2022" name="Int. J. Mol. Sci.">
        <title>Draft Genome of Tanacetum Coccineum: Genomic Comparison of Closely Related Tanacetum-Family Plants.</title>
        <authorList>
            <person name="Yamashiro T."/>
            <person name="Shiraishi A."/>
            <person name="Nakayama K."/>
            <person name="Satake H."/>
        </authorList>
    </citation>
    <scope>NUCLEOTIDE SEQUENCE</scope>
</reference>
<comment type="subcellular location">
    <subcellularLocation>
        <location evidence="1">Endoplasmic reticulum membrane</location>
        <topology evidence="1">Multi-pass membrane protein</topology>
    </subcellularLocation>
</comment>
<comment type="caution">
    <text evidence="1">Lacks conserved residue(s) required for the propagation of feature annotation.</text>
</comment>
<keyword evidence="1" id="KW-0472">Membrane</keyword>
<dbReference type="EMBL" id="BQNB010016293">
    <property type="protein sequence ID" value="GJT50094.1"/>
    <property type="molecule type" value="Genomic_DNA"/>
</dbReference>
<accession>A0ABQ5EGP1</accession>
<keyword evidence="3" id="KW-1185">Reference proteome</keyword>